<evidence type="ECO:0000313" key="2">
    <source>
        <dbReference type="EMBL" id="MDC7674576.1"/>
    </source>
</evidence>
<name>A0ABT5HES6_9CAUL</name>
<dbReference type="RefSeq" id="WP_272742904.1">
    <property type="nucleotide sequence ID" value="NZ_JAQQKV010000001.1"/>
</dbReference>
<protein>
    <submittedName>
        <fullName evidence="2">DUF1800 family protein</fullName>
    </submittedName>
</protein>
<sequence length="464" mass="49751">MALNRFGLGASKAGAASIKDVKAALKAEMVVPDLLTHLPSSPQLLDALYAYQAARKDNRSAPEASRDMSMTDMAPKAAGASNMAPVKPKKAAKSAPEGPENPRRQIFIDEVAARYDGTLRAPIIGFNERLVVFWANHFAVAANRSLPVGVLAGAYEREAIRPRIFGNFADLLVAAESHPAMLIYLDNQQSIGPNSRANRKGARGLNENLAREILELHTLGVNGGYAQSDVTSFAKVITGWGVDRKSGQFGFNANQHEPGPQTVMGKTYDQPGQAQGTAVLRDLAGHPATAKHIAYKLARHFVADTPPPSLVSKLEKSFAESGGNLTAVYAALIDAPESWAPQPTKIRSPQEHMIAMLRASDTNMRPAAIVASLKAMGQPLWEPPGPNGFADTADVWASPEGLSTRLEVANSLSINVAERLDARELSQSLFGAALSESTRTAIARAESRTQGLAILFMSPEFMRR</sequence>
<organism evidence="2 3">
    <name type="scientific">Asticcacaulis machinosus</name>
    <dbReference type="NCBI Taxonomy" id="2984211"/>
    <lineage>
        <taxon>Bacteria</taxon>
        <taxon>Pseudomonadati</taxon>
        <taxon>Pseudomonadota</taxon>
        <taxon>Alphaproteobacteria</taxon>
        <taxon>Caulobacterales</taxon>
        <taxon>Caulobacteraceae</taxon>
        <taxon>Asticcacaulis</taxon>
    </lineage>
</organism>
<gene>
    <name evidence="2" type="ORF">PQU98_00375</name>
</gene>
<reference evidence="2 3" key="1">
    <citation type="submission" date="2023-01" db="EMBL/GenBank/DDBJ databases">
        <title>Novel species of the genus Asticcacaulis isolated from rivers.</title>
        <authorList>
            <person name="Lu H."/>
        </authorList>
    </citation>
    <scope>NUCLEOTIDE SEQUENCE [LARGE SCALE GENOMIC DNA]</scope>
    <source>
        <strain evidence="2 3">LKC15W</strain>
    </source>
</reference>
<comment type="caution">
    <text evidence="2">The sequence shown here is derived from an EMBL/GenBank/DDBJ whole genome shotgun (WGS) entry which is preliminary data.</text>
</comment>
<accession>A0ABT5HES6</accession>
<dbReference type="Pfam" id="PF08811">
    <property type="entry name" value="DUF1800"/>
    <property type="match status" value="1"/>
</dbReference>
<feature type="region of interest" description="Disordered" evidence="1">
    <location>
        <begin position="76"/>
        <end position="103"/>
    </location>
</feature>
<evidence type="ECO:0000256" key="1">
    <source>
        <dbReference type="SAM" id="MobiDB-lite"/>
    </source>
</evidence>
<dbReference type="EMBL" id="JAQQKV010000001">
    <property type="protein sequence ID" value="MDC7674576.1"/>
    <property type="molecule type" value="Genomic_DNA"/>
</dbReference>
<dbReference type="Proteomes" id="UP001218579">
    <property type="component" value="Unassembled WGS sequence"/>
</dbReference>
<proteinExistence type="predicted"/>
<keyword evidence="3" id="KW-1185">Reference proteome</keyword>
<dbReference type="InterPro" id="IPR014917">
    <property type="entry name" value="DUF1800"/>
</dbReference>
<evidence type="ECO:0000313" key="3">
    <source>
        <dbReference type="Proteomes" id="UP001218579"/>
    </source>
</evidence>